<feature type="non-terminal residue" evidence="1">
    <location>
        <position position="240"/>
    </location>
</feature>
<dbReference type="RefSeq" id="XP_046005955.1">
    <property type="nucleotide sequence ID" value="XM_046148968.1"/>
</dbReference>
<dbReference type="OrthoDB" id="4633509at2759"/>
<evidence type="ECO:0000313" key="1">
    <source>
        <dbReference type="EMBL" id="KAH7016331.1"/>
    </source>
</evidence>
<dbReference type="AlphaFoldDB" id="A0A9P9BJ20"/>
<proteinExistence type="predicted"/>
<accession>A0A9P9BJ20</accession>
<keyword evidence="2" id="KW-1185">Reference proteome</keyword>
<reference evidence="1" key="1">
    <citation type="journal article" date="2021" name="Nat. Commun.">
        <title>Genetic determinants of endophytism in the Arabidopsis root mycobiome.</title>
        <authorList>
            <person name="Mesny F."/>
            <person name="Miyauchi S."/>
            <person name="Thiergart T."/>
            <person name="Pickel B."/>
            <person name="Atanasova L."/>
            <person name="Karlsson M."/>
            <person name="Huettel B."/>
            <person name="Barry K.W."/>
            <person name="Haridas S."/>
            <person name="Chen C."/>
            <person name="Bauer D."/>
            <person name="Andreopoulos W."/>
            <person name="Pangilinan J."/>
            <person name="LaButti K."/>
            <person name="Riley R."/>
            <person name="Lipzen A."/>
            <person name="Clum A."/>
            <person name="Drula E."/>
            <person name="Henrissat B."/>
            <person name="Kohler A."/>
            <person name="Grigoriev I.V."/>
            <person name="Martin F.M."/>
            <person name="Hacquard S."/>
        </authorList>
    </citation>
    <scope>NUCLEOTIDE SEQUENCE</scope>
    <source>
        <strain evidence="1">MPI-CAGE-CH-0230</strain>
    </source>
</reference>
<comment type="caution">
    <text evidence="1">The sequence shown here is derived from an EMBL/GenBank/DDBJ whole genome shotgun (WGS) entry which is preliminary data.</text>
</comment>
<sequence>IHEDFLEQKALQGEPSCTKQEFYRPRLRYCPFAQQLQWGAYLGHGMDGMVWEAHHIQPYAVKVFWEAERRDSKLYYWAPEIECQNAALLEKIQSSSEYDRILPHDNPTTRDQARANLLAFSDNRQQQQQSRNSAIAFTFMARDRPRLRRCYGWTTVTSRHSIQVNIGETVRNFVPTTEYLAIVYEYVEESAISRDKDEDARRREVQTQLDFLWTIGFSFRIPLRAADWCDNILLDMSVLI</sequence>
<organism evidence="1 2">
    <name type="scientific">Microdochium trichocladiopsis</name>
    <dbReference type="NCBI Taxonomy" id="1682393"/>
    <lineage>
        <taxon>Eukaryota</taxon>
        <taxon>Fungi</taxon>
        <taxon>Dikarya</taxon>
        <taxon>Ascomycota</taxon>
        <taxon>Pezizomycotina</taxon>
        <taxon>Sordariomycetes</taxon>
        <taxon>Xylariomycetidae</taxon>
        <taxon>Xylariales</taxon>
        <taxon>Microdochiaceae</taxon>
        <taxon>Microdochium</taxon>
    </lineage>
</organism>
<evidence type="ECO:0000313" key="2">
    <source>
        <dbReference type="Proteomes" id="UP000756346"/>
    </source>
</evidence>
<gene>
    <name evidence="1" type="ORF">B0I36DRAFT_216011</name>
</gene>
<name>A0A9P9BJ20_9PEZI</name>
<protein>
    <submittedName>
        <fullName evidence="1">Uncharacterized protein</fullName>
    </submittedName>
</protein>
<dbReference type="EMBL" id="JAGTJQ010000012">
    <property type="protein sequence ID" value="KAH7016331.1"/>
    <property type="molecule type" value="Genomic_DNA"/>
</dbReference>
<dbReference type="Proteomes" id="UP000756346">
    <property type="component" value="Unassembled WGS sequence"/>
</dbReference>
<dbReference type="GeneID" id="70178514"/>
<feature type="non-terminal residue" evidence="1">
    <location>
        <position position="1"/>
    </location>
</feature>